<evidence type="ECO:0000313" key="2">
    <source>
        <dbReference type="Proteomes" id="UP001497623"/>
    </source>
</evidence>
<reference evidence="1 2" key="1">
    <citation type="submission" date="2024-05" db="EMBL/GenBank/DDBJ databases">
        <authorList>
            <person name="Wallberg A."/>
        </authorList>
    </citation>
    <scope>NUCLEOTIDE SEQUENCE [LARGE SCALE GENOMIC DNA]</scope>
</reference>
<feature type="non-terminal residue" evidence="1">
    <location>
        <position position="1"/>
    </location>
</feature>
<dbReference type="AlphaFoldDB" id="A0AAV2QYC0"/>
<comment type="caution">
    <text evidence="1">The sequence shown here is derived from an EMBL/GenBank/DDBJ whole genome shotgun (WGS) entry which is preliminary data.</text>
</comment>
<gene>
    <name evidence="1" type="ORF">MNOR_LOCUS18297</name>
</gene>
<evidence type="ECO:0000313" key="1">
    <source>
        <dbReference type="EMBL" id="CAL4106263.1"/>
    </source>
</evidence>
<dbReference type="EMBL" id="CAXKWB010013006">
    <property type="protein sequence ID" value="CAL4106263.1"/>
    <property type="molecule type" value="Genomic_DNA"/>
</dbReference>
<name>A0AAV2QYC0_MEGNR</name>
<sequence length="156" mass="17640">GNITSSDSLKRTVIMIHKNTIAGQQMFIRGGITLMQRSGCGSPAESDPCAIHIAVHPLEGNNFKAYEAWGHGDTRFGPNYWLVDMDMDCTQTDNGWFNVRALVTPRINAEHRIYQKRTCHGNVLDLCPFKSFHHVAKCGYFNLFKYNDGNCLIKFL</sequence>
<keyword evidence="2" id="KW-1185">Reference proteome</keyword>
<dbReference type="Proteomes" id="UP001497623">
    <property type="component" value="Unassembled WGS sequence"/>
</dbReference>
<accession>A0AAV2QYC0</accession>
<protein>
    <submittedName>
        <fullName evidence="1">Uncharacterized protein</fullName>
    </submittedName>
</protein>
<organism evidence="1 2">
    <name type="scientific">Meganyctiphanes norvegica</name>
    <name type="common">Northern krill</name>
    <name type="synonym">Thysanopoda norvegica</name>
    <dbReference type="NCBI Taxonomy" id="48144"/>
    <lineage>
        <taxon>Eukaryota</taxon>
        <taxon>Metazoa</taxon>
        <taxon>Ecdysozoa</taxon>
        <taxon>Arthropoda</taxon>
        <taxon>Crustacea</taxon>
        <taxon>Multicrustacea</taxon>
        <taxon>Malacostraca</taxon>
        <taxon>Eumalacostraca</taxon>
        <taxon>Eucarida</taxon>
        <taxon>Euphausiacea</taxon>
        <taxon>Euphausiidae</taxon>
        <taxon>Meganyctiphanes</taxon>
    </lineage>
</organism>
<proteinExistence type="predicted"/>